<dbReference type="AlphaFoldDB" id="A0AAN9QAZ3"/>
<sequence>MLGKVKLAGFDLAEAKLALPLAILTQKVQDSSFSIAPSYLLKGRCLLIQFLLLGGRSISIVLCHSLQQKFSILLELLLPLFLAWTRTLPYVVGI</sequence>
<dbReference type="Proteomes" id="UP001367508">
    <property type="component" value="Unassembled WGS sequence"/>
</dbReference>
<gene>
    <name evidence="1" type="ORF">VNO77_22642</name>
</gene>
<evidence type="ECO:0000313" key="1">
    <source>
        <dbReference type="EMBL" id="KAK7328532.1"/>
    </source>
</evidence>
<proteinExistence type="predicted"/>
<accession>A0AAN9QAZ3</accession>
<comment type="caution">
    <text evidence="1">The sequence shown here is derived from an EMBL/GenBank/DDBJ whole genome shotgun (WGS) entry which is preliminary data.</text>
</comment>
<protein>
    <submittedName>
        <fullName evidence="1">Uncharacterized protein</fullName>
    </submittedName>
</protein>
<reference evidence="1 2" key="1">
    <citation type="submission" date="2024-01" db="EMBL/GenBank/DDBJ databases">
        <title>The genomes of 5 underutilized Papilionoideae crops provide insights into root nodulation and disease resistanc.</title>
        <authorList>
            <person name="Jiang F."/>
        </authorList>
    </citation>
    <scope>NUCLEOTIDE SEQUENCE [LARGE SCALE GENOMIC DNA]</scope>
    <source>
        <strain evidence="1">LVBAO_FW01</strain>
        <tissue evidence="1">Leaves</tissue>
    </source>
</reference>
<evidence type="ECO:0000313" key="2">
    <source>
        <dbReference type="Proteomes" id="UP001367508"/>
    </source>
</evidence>
<keyword evidence="2" id="KW-1185">Reference proteome</keyword>
<name>A0AAN9QAZ3_CANGL</name>
<dbReference type="EMBL" id="JAYMYQ010000005">
    <property type="protein sequence ID" value="KAK7328532.1"/>
    <property type="molecule type" value="Genomic_DNA"/>
</dbReference>
<organism evidence="1 2">
    <name type="scientific">Canavalia gladiata</name>
    <name type="common">Sword bean</name>
    <name type="synonym">Dolichos gladiatus</name>
    <dbReference type="NCBI Taxonomy" id="3824"/>
    <lineage>
        <taxon>Eukaryota</taxon>
        <taxon>Viridiplantae</taxon>
        <taxon>Streptophyta</taxon>
        <taxon>Embryophyta</taxon>
        <taxon>Tracheophyta</taxon>
        <taxon>Spermatophyta</taxon>
        <taxon>Magnoliopsida</taxon>
        <taxon>eudicotyledons</taxon>
        <taxon>Gunneridae</taxon>
        <taxon>Pentapetalae</taxon>
        <taxon>rosids</taxon>
        <taxon>fabids</taxon>
        <taxon>Fabales</taxon>
        <taxon>Fabaceae</taxon>
        <taxon>Papilionoideae</taxon>
        <taxon>50 kb inversion clade</taxon>
        <taxon>NPAAA clade</taxon>
        <taxon>indigoferoid/millettioid clade</taxon>
        <taxon>Phaseoleae</taxon>
        <taxon>Canavalia</taxon>
    </lineage>
</organism>